<reference evidence="4 5" key="1">
    <citation type="submission" date="2017-11" db="EMBL/GenBank/DDBJ databases">
        <title>Draft Genome Sequence of Methylobacter psychrotolerans Sph1T, an Obligate Methanotroph from Low-Temperature Environments.</title>
        <authorList>
            <person name="Oshkin I.Y."/>
            <person name="Miroshnikov K."/>
            <person name="Belova S.E."/>
            <person name="Korzhenkov A."/>
            <person name="Toshchakov S.V."/>
            <person name="Dedysh S.N."/>
        </authorList>
    </citation>
    <scope>NUCLEOTIDE SEQUENCE [LARGE SCALE GENOMIC DNA]</scope>
    <source>
        <strain evidence="4 5">Sph1</strain>
    </source>
</reference>
<evidence type="ECO:0000313" key="4">
    <source>
        <dbReference type="EMBL" id="POZ53301.1"/>
    </source>
</evidence>
<feature type="compositionally biased region" description="Low complexity" evidence="1">
    <location>
        <begin position="267"/>
        <end position="283"/>
    </location>
</feature>
<keyword evidence="3" id="KW-0732">Signal</keyword>
<evidence type="ECO:0000256" key="2">
    <source>
        <dbReference type="SAM" id="Phobius"/>
    </source>
</evidence>
<comment type="caution">
    <text evidence="4">The sequence shown here is derived from an EMBL/GenBank/DDBJ whole genome shotgun (WGS) entry which is preliminary data.</text>
</comment>
<feature type="compositionally biased region" description="Gly residues" evidence="1">
    <location>
        <begin position="175"/>
        <end position="217"/>
    </location>
</feature>
<keyword evidence="2" id="KW-1133">Transmembrane helix</keyword>
<feature type="transmembrane region" description="Helical" evidence="2">
    <location>
        <begin position="445"/>
        <end position="471"/>
    </location>
</feature>
<name>A0A2S5CR42_9GAMM</name>
<protein>
    <submittedName>
        <fullName evidence="4">Collagen-like protein</fullName>
    </submittedName>
</protein>
<feature type="compositionally biased region" description="Low complexity" evidence="1">
    <location>
        <begin position="240"/>
        <end position="258"/>
    </location>
</feature>
<feature type="region of interest" description="Disordered" evidence="1">
    <location>
        <begin position="157"/>
        <end position="217"/>
    </location>
</feature>
<organism evidence="4 5">
    <name type="scientific">Methylovulum psychrotolerans</name>
    <dbReference type="NCBI Taxonomy" id="1704499"/>
    <lineage>
        <taxon>Bacteria</taxon>
        <taxon>Pseudomonadati</taxon>
        <taxon>Pseudomonadota</taxon>
        <taxon>Gammaproteobacteria</taxon>
        <taxon>Methylococcales</taxon>
        <taxon>Methylococcaceae</taxon>
        <taxon>Methylovulum</taxon>
    </lineage>
</organism>
<dbReference type="AlphaFoldDB" id="A0A2S5CR42"/>
<keyword evidence="2" id="KW-0472">Membrane</keyword>
<feature type="region of interest" description="Disordered" evidence="1">
    <location>
        <begin position="240"/>
        <end position="367"/>
    </location>
</feature>
<feature type="compositionally biased region" description="Low complexity" evidence="1">
    <location>
        <begin position="292"/>
        <end position="312"/>
    </location>
</feature>
<keyword evidence="2" id="KW-0812">Transmembrane</keyword>
<evidence type="ECO:0000313" key="5">
    <source>
        <dbReference type="Proteomes" id="UP000237423"/>
    </source>
</evidence>
<dbReference type="Proteomes" id="UP000237423">
    <property type="component" value="Unassembled WGS sequence"/>
</dbReference>
<dbReference type="RefSeq" id="WP_103973068.1">
    <property type="nucleotide sequence ID" value="NZ_PGFZ01000001.1"/>
</dbReference>
<proteinExistence type="predicted"/>
<feature type="compositionally biased region" description="Low complexity" evidence="1">
    <location>
        <begin position="332"/>
        <end position="344"/>
    </location>
</feature>
<feature type="compositionally biased region" description="Low complexity" evidence="1">
    <location>
        <begin position="157"/>
        <end position="174"/>
    </location>
</feature>
<sequence length="472" mass="47444">MAKLKVNLLLSSAIVYALFYSQQTYAANKEQSWADCIAARDEWNTFTGSQQSSWCTESSSTAPTGFVTLTYYNGMPSKDFFYDKLCAIPSEKYIPDLHICRADPHCQAPEVLDNDTYLCRTLPACQDAPDNNVCAPSGTECAGASIVVKNVANCTTGSTGDTSGTGDTGATGTTGDTGGGGDSSNTGDTGGGGVTGGTGDTGGGGSSGTADGTGGTAGGGNTGGGSYTGNTGDTGYTGNTGNTGDTGYTGNTGDTGYTGNTGGDCGNTGDTGYTGNTGDTGYTGNTGGDCGNTGNTGDTSNTGCTGSSCDTTPGNPQGQTSGLGGFEPVPYTPGSGPGTSSPTGATFEPRELGGSGDTGFAPFEPFIDPPDEELGKWYTPTDDTYQEVIEQTADAVSSNPLFTFLPDAFGAEIPGGGECPTWTLPAVMGMDSYDIAPLCDSFFTAFFPMVAAVLIGSSAFMGLRIILMAFVG</sequence>
<feature type="chain" id="PRO_5015447127" evidence="3">
    <location>
        <begin position="27"/>
        <end position="472"/>
    </location>
</feature>
<dbReference type="EMBL" id="PGFZ01000001">
    <property type="protein sequence ID" value="POZ53301.1"/>
    <property type="molecule type" value="Genomic_DNA"/>
</dbReference>
<keyword evidence="4" id="KW-0176">Collagen</keyword>
<accession>A0A2S5CR42</accession>
<feature type="signal peptide" evidence="3">
    <location>
        <begin position="1"/>
        <end position="26"/>
    </location>
</feature>
<gene>
    <name evidence="4" type="ORF">AADEFJLK_00320</name>
</gene>
<evidence type="ECO:0000256" key="3">
    <source>
        <dbReference type="SAM" id="SignalP"/>
    </source>
</evidence>
<evidence type="ECO:0000256" key="1">
    <source>
        <dbReference type="SAM" id="MobiDB-lite"/>
    </source>
</evidence>